<comment type="subcellular location">
    <subcellularLocation>
        <location evidence="1">Cell membrane</location>
        <topology evidence="1">Multi-pass membrane protein</topology>
    </subcellularLocation>
</comment>
<feature type="transmembrane region" description="Helical" evidence="6">
    <location>
        <begin position="157"/>
        <end position="179"/>
    </location>
</feature>
<gene>
    <name evidence="8" type="ORF">Val02_23800</name>
</gene>
<feature type="transmembrane region" description="Helical" evidence="6">
    <location>
        <begin position="326"/>
        <end position="347"/>
    </location>
</feature>
<feature type="transmembrane region" description="Helical" evidence="6">
    <location>
        <begin position="235"/>
        <end position="256"/>
    </location>
</feature>
<evidence type="ECO:0000256" key="1">
    <source>
        <dbReference type="ARBA" id="ARBA00004651"/>
    </source>
</evidence>
<comment type="caution">
    <text evidence="8">The sequence shown here is derived from an EMBL/GenBank/DDBJ whole genome shotgun (WGS) entry which is preliminary data.</text>
</comment>
<reference evidence="8" key="1">
    <citation type="submission" date="2021-01" db="EMBL/GenBank/DDBJ databases">
        <title>Whole genome shotgun sequence of Virgisporangium aliadipatigenens NBRC 105644.</title>
        <authorList>
            <person name="Komaki H."/>
            <person name="Tamura T."/>
        </authorList>
    </citation>
    <scope>NUCLEOTIDE SEQUENCE</scope>
    <source>
        <strain evidence="8">NBRC 105644</strain>
    </source>
</reference>
<feature type="transmembrane region" description="Helical" evidence="6">
    <location>
        <begin position="404"/>
        <end position="424"/>
    </location>
</feature>
<evidence type="ECO:0000313" key="8">
    <source>
        <dbReference type="EMBL" id="GIJ45494.1"/>
    </source>
</evidence>
<dbReference type="Pfam" id="PF02687">
    <property type="entry name" value="FtsX"/>
    <property type="match status" value="1"/>
</dbReference>
<evidence type="ECO:0000256" key="6">
    <source>
        <dbReference type="SAM" id="Phobius"/>
    </source>
</evidence>
<feature type="transmembrane region" description="Helical" evidence="6">
    <location>
        <begin position="368"/>
        <end position="392"/>
    </location>
</feature>
<keyword evidence="5 6" id="KW-0472">Membrane</keyword>
<dbReference type="PANTHER" id="PTHR30287:SF1">
    <property type="entry name" value="INNER MEMBRANE PROTEIN"/>
    <property type="match status" value="1"/>
</dbReference>
<dbReference type="AlphaFoldDB" id="A0A8J3YHQ3"/>
<evidence type="ECO:0000256" key="3">
    <source>
        <dbReference type="ARBA" id="ARBA00022692"/>
    </source>
</evidence>
<keyword evidence="4 6" id="KW-1133">Transmembrane helix</keyword>
<feature type="transmembrane region" description="Helical" evidence="6">
    <location>
        <begin position="277"/>
        <end position="298"/>
    </location>
</feature>
<proteinExistence type="predicted"/>
<evidence type="ECO:0000256" key="2">
    <source>
        <dbReference type="ARBA" id="ARBA00022475"/>
    </source>
</evidence>
<protein>
    <recommendedName>
        <fullName evidence="7">ABC3 transporter permease C-terminal domain-containing protein</fullName>
    </recommendedName>
</protein>
<evidence type="ECO:0000256" key="5">
    <source>
        <dbReference type="ARBA" id="ARBA00023136"/>
    </source>
</evidence>
<feature type="transmembrane region" description="Helical" evidence="6">
    <location>
        <begin position="21"/>
        <end position="43"/>
    </location>
</feature>
<feature type="transmembrane region" description="Helical" evidence="6">
    <location>
        <begin position="63"/>
        <end position="87"/>
    </location>
</feature>
<name>A0A8J3YHQ3_9ACTN</name>
<accession>A0A8J3YHQ3</accession>
<keyword evidence="3 6" id="KW-0812">Transmembrane</keyword>
<dbReference type="Proteomes" id="UP000619260">
    <property type="component" value="Unassembled WGS sequence"/>
</dbReference>
<organism evidence="8 9">
    <name type="scientific">Virgisporangium aliadipatigenens</name>
    <dbReference type="NCBI Taxonomy" id="741659"/>
    <lineage>
        <taxon>Bacteria</taxon>
        <taxon>Bacillati</taxon>
        <taxon>Actinomycetota</taxon>
        <taxon>Actinomycetes</taxon>
        <taxon>Micromonosporales</taxon>
        <taxon>Micromonosporaceae</taxon>
        <taxon>Virgisporangium</taxon>
    </lineage>
</organism>
<evidence type="ECO:0000259" key="7">
    <source>
        <dbReference type="Pfam" id="PF02687"/>
    </source>
</evidence>
<dbReference type="InterPro" id="IPR038766">
    <property type="entry name" value="Membrane_comp_ABC_pdt"/>
</dbReference>
<dbReference type="InterPro" id="IPR003838">
    <property type="entry name" value="ABC3_permease_C"/>
</dbReference>
<sequence>MRAGITAQALRRHKWALLGPTVTQCVASTVITMMVTTAASLGAAPLSPAQRAAVEATSVPEAAVAFALIAVYMAILLVGVTMNLAIARQLRDIALLRAIGATPGRIRRSVALQAAVVAVPAAGLGYPFGLGAGHAWVGGLTQHGVLPGVVAYAPSLAVLPMVIGIGIATSVLGGLAAAVRPARIRPARALTEAATRRPGIGAPRALAGAGLVVAGVVLSAVVARQAPERAGENAFFVMLAMCVGVGLLGPVLLRGVAARVRPFSRGIVRLAVDNVAAASRALSGALVPLVLVVAFALVKVASHTTPAHRTGLREPAGELWTDYSGTAVYCAFAAIAAVATLVTGLVGRQRDLAVTRLAGGTRRRVLAVVAWEAVLVTATALGLAAGIAGAVLVPVLRSAPYVPFGYLLAGVALTAGVVAAGTLAPAVALTRGRPVHVVAAAVE</sequence>
<evidence type="ECO:0000313" key="9">
    <source>
        <dbReference type="Proteomes" id="UP000619260"/>
    </source>
</evidence>
<dbReference type="EMBL" id="BOPF01000007">
    <property type="protein sequence ID" value="GIJ45494.1"/>
    <property type="molecule type" value="Genomic_DNA"/>
</dbReference>
<feature type="domain" description="ABC3 transporter permease C-terminal" evidence="7">
    <location>
        <begin position="65"/>
        <end position="184"/>
    </location>
</feature>
<keyword evidence="2" id="KW-1003">Cell membrane</keyword>
<keyword evidence="9" id="KW-1185">Reference proteome</keyword>
<evidence type="ECO:0000256" key="4">
    <source>
        <dbReference type="ARBA" id="ARBA00022989"/>
    </source>
</evidence>
<feature type="transmembrane region" description="Helical" evidence="6">
    <location>
        <begin position="205"/>
        <end position="223"/>
    </location>
</feature>
<feature type="transmembrane region" description="Helical" evidence="6">
    <location>
        <begin position="114"/>
        <end position="137"/>
    </location>
</feature>
<dbReference type="PANTHER" id="PTHR30287">
    <property type="entry name" value="MEMBRANE COMPONENT OF PREDICTED ABC SUPERFAMILY METABOLITE UPTAKE TRANSPORTER"/>
    <property type="match status" value="1"/>
</dbReference>
<dbReference type="RefSeq" id="WP_203899033.1">
    <property type="nucleotide sequence ID" value="NZ_BOPF01000007.1"/>
</dbReference>
<dbReference type="GO" id="GO:0005886">
    <property type="term" value="C:plasma membrane"/>
    <property type="evidence" value="ECO:0007669"/>
    <property type="project" value="UniProtKB-SubCell"/>
</dbReference>